<reference evidence="1 2" key="1">
    <citation type="submission" date="2020-08" db="EMBL/GenBank/DDBJ databases">
        <title>Whole genome shotgun sequence of Actinocatenispora thailandica NBRC 105041.</title>
        <authorList>
            <person name="Komaki H."/>
            <person name="Tamura T."/>
        </authorList>
    </citation>
    <scope>NUCLEOTIDE SEQUENCE [LARGE SCALE GENOMIC DNA]</scope>
    <source>
        <strain evidence="1 2">NBRC 105041</strain>
    </source>
</reference>
<gene>
    <name evidence="1" type="ORF">Athai_37750</name>
</gene>
<dbReference type="AlphaFoldDB" id="A0A7R7DRN4"/>
<organism evidence="1 2">
    <name type="scientific">Actinocatenispora thailandica</name>
    <dbReference type="NCBI Taxonomy" id="227318"/>
    <lineage>
        <taxon>Bacteria</taxon>
        <taxon>Bacillati</taxon>
        <taxon>Actinomycetota</taxon>
        <taxon>Actinomycetes</taxon>
        <taxon>Micromonosporales</taxon>
        <taxon>Micromonosporaceae</taxon>
        <taxon>Actinocatenispora</taxon>
    </lineage>
</organism>
<evidence type="ECO:0000313" key="1">
    <source>
        <dbReference type="EMBL" id="BCJ36272.1"/>
    </source>
</evidence>
<keyword evidence="2" id="KW-1185">Reference proteome</keyword>
<accession>A0A7R7DRN4</accession>
<dbReference type="Proteomes" id="UP000611640">
    <property type="component" value="Chromosome"/>
</dbReference>
<protein>
    <submittedName>
        <fullName evidence="1">Uncharacterized protein</fullName>
    </submittedName>
</protein>
<sequence>MLYPGTNGQWVRTHDKESVEAFQAEQKMRSEMERDQLERSREFRSRLWDRILSWFRR</sequence>
<evidence type="ECO:0000313" key="2">
    <source>
        <dbReference type="Proteomes" id="UP000611640"/>
    </source>
</evidence>
<name>A0A7R7DRN4_9ACTN</name>
<dbReference type="KEGG" id="atl:Athai_37750"/>
<dbReference type="EMBL" id="AP023355">
    <property type="protein sequence ID" value="BCJ36272.1"/>
    <property type="molecule type" value="Genomic_DNA"/>
</dbReference>
<dbReference type="RefSeq" id="WP_203962671.1">
    <property type="nucleotide sequence ID" value="NZ_AP023355.1"/>
</dbReference>
<proteinExistence type="predicted"/>